<keyword evidence="2" id="KW-1185">Reference proteome</keyword>
<dbReference type="HOGENOM" id="CLU_577187_0_0_7"/>
<dbReference type="eggNOG" id="COG5184">
    <property type="taxonomic scope" value="Bacteria"/>
</dbReference>
<dbReference type="RefSeq" id="WP_012827821.1">
    <property type="nucleotide sequence ID" value="NC_013440.1"/>
</dbReference>
<evidence type="ECO:0008006" key="3">
    <source>
        <dbReference type="Google" id="ProtNLM"/>
    </source>
</evidence>
<dbReference type="AlphaFoldDB" id="D0LM35"/>
<dbReference type="Proteomes" id="UP000001880">
    <property type="component" value="Chromosome"/>
</dbReference>
<dbReference type="STRING" id="502025.Hoch_2682"/>
<accession>D0LM35</accession>
<dbReference type="PROSITE" id="PS51257">
    <property type="entry name" value="PROKAR_LIPOPROTEIN"/>
    <property type="match status" value="1"/>
</dbReference>
<evidence type="ECO:0000313" key="2">
    <source>
        <dbReference type="Proteomes" id="UP000001880"/>
    </source>
</evidence>
<gene>
    <name evidence="1" type="ordered locus">Hoch_2682</name>
</gene>
<dbReference type="OrthoDB" id="5482852at2"/>
<dbReference type="EMBL" id="CP001804">
    <property type="protein sequence ID" value="ACY15213.1"/>
    <property type="molecule type" value="Genomic_DNA"/>
</dbReference>
<proteinExistence type="predicted"/>
<reference evidence="1 2" key="1">
    <citation type="journal article" date="2010" name="Stand. Genomic Sci.">
        <title>Complete genome sequence of Haliangium ochraceum type strain (SMP-2).</title>
        <authorList>
            <consortium name="US DOE Joint Genome Institute (JGI-PGF)"/>
            <person name="Ivanova N."/>
            <person name="Daum C."/>
            <person name="Lang E."/>
            <person name="Abt B."/>
            <person name="Kopitz M."/>
            <person name="Saunders E."/>
            <person name="Lapidus A."/>
            <person name="Lucas S."/>
            <person name="Glavina Del Rio T."/>
            <person name="Nolan M."/>
            <person name="Tice H."/>
            <person name="Copeland A."/>
            <person name="Cheng J.F."/>
            <person name="Chen F."/>
            <person name="Bruce D."/>
            <person name="Goodwin L."/>
            <person name="Pitluck S."/>
            <person name="Mavromatis K."/>
            <person name="Pati A."/>
            <person name="Mikhailova N."/>
            <person name="Chen A."/>
            <person name="Palaniappan K."/>
            <person name="Land M."/>
            <person name="Hauser L."/>
            <person name="Chang Y.J."/>
            <person name="Jeffries C.D."/>
            <person name="Detter J.C."/>
            <person name="Brettin T."/>
            <person name="Rohde M."/>
            <person name="Goker M."/>
            <person name="Bristow J."/>
            <person name="Markowitz V."/>
            <person name="Eisen J.A."/>
            <person name="Hugenholtz P."/>
            <person name="Kyrpides N.C."/>
            <person name="Klenk H.P."/>
        </authorList>
    </citation>
    <scope>NUCLEOTIDE SEQUENCE [LARGE SCALE GENOMIC DNA]</scope>
    <source>
        <strain evidence="2">DSM 14365 / CIP 107738 / JCM 11303 / AJ 13395 / SMP-2</strain>
    </source>
</reference>
<organism evidence="1 2">
    <name type="scientific">Haliangium ochraceum (strain DSM 14365 / JCM 11303 / SMP-2)</name>
    <dbReference type="NCBI Taxonomy" id="502025"/>
    <lineage>
        <taxon>Bacteria</taxon>
        <taxon>Pseudomonadati</taxon>
        <taxon>Myxococcota</taxon>
        <taxon>Polyangia</taxon>
        <taxon>Haliangiales</taxon>
        <taxon>Kofleriaceae</taxon>
        <taxon>Haliangium</taxon>
    </lineage>
</organism>
<dbReference type="KEGG" id="hoh:Hoch_2682"/>
<evidence type="ECO:0000313" key="1">
    <source>
        <dbReference type="EMBL" id="ACY15213.1"/>
    </source>
</evidence>
<protein>
    <recommendedName>
        <fullName evidence="3">Lipoprotein</fullName>
    </recommendedName>
</protein>
<sequence>MLSWKVYGIVGAVLLSGCVVETPRETDIGTQVHAVSDENRLSVNRLSLNRLSLNRLSLNRLSLNRLSLNRLSLNSLAADGLETTEEGRDLLSYVAKCALVEGDILVAEHEGTTYEFPGLLGVAAGWEDAPLNSSHQRWMSACLMAHVNAFDTSVPISVRANDVLAADLQETVDFPVYEATFFGDVFDEEDQVMYACTGDSLAVAEALSSARALRVCSDAEGEGEGEVSACEFRVLGRCRDVCTEKDIKMGWRGCSADGATYDEAISVYLAVRPEVNNLYCEPGHRCSFTVRHAEDGVIACNESDRCTGKLHDAGAYKIDCAGSDHCKATCDEDMLCEIDCAATGRCKATCDDDSDCEIDCAGSDRCDKVRCTDGSECLLHCEGADRCEFQRCDGPVRQCAGNVLVCNRECPEDLPPVDDEDPPHDCSRR</sequence>
<name>D0LM35_HALO1</name>